<evidence type="ECO:0000313" key="1">
    <source>
        <dbReference type="EMBL" id="AKN38428.1"/>
    </source>
</evidence>
<proteinExistence type="predicted"/>
<sequence>MSQGSKPRQESPQITRLLSWATGNSFWSSTSSGSGKHYNVNLNNGNVQSSWYCSGKNTTYCLRIFIALYPES</sequence>
<reference evidence="1" key="1">
    <citation type="journal article" date="2015" name="MBio">
        <title>Eco-Evolutionary Dynamics of Episomes among Ecologically Cohesive Bacterial Populations.</title>
        <authorList>
            <person name="Xue H."/>
            <person name="Cordero O.X."/>
            <person name="Camas F.M."/>
            <person name="Trimble W."/>
            <person name="Meyer F."/>
            <person name="Guglielmini J."/>
            <person name="Rocha E.P."/>
            <person name="Polz M.F."/>
        </authorList>
    </citation>
    <scope>NUCLEOTIDE SEQUENCE</scope>
    <source>
        <strain evidence="1">5S_268</strain>
    </source>
</reference>
<protein>
    <submittedName>
        <fullName evidence="1">Uncharacterized protein</fullName>
    </submittedName>
</protein>
<dbReference type="AlphaFoldDB" id="A0A0H3ZPZ3"/>
<dbReference type="EMBL" id="KP795585">
    <property type="protein sequence ID" value="AKN38428.1"/>
    <property type="molecule type" value="Genomic_DNA"/>
</dbReference>
<organism evidence="1">
    <name type="scientific">Vibrio splendidus</name>
    <dbReference type="NCBI Taxonomy" id="29497"/>
    <lineage>
        <taxon>Bacteria</taxon>
        <taxon>Pseudomonadati</taxon>
        <taxon>Pseudomonadota</taxon>
        <taxon>Gammaproteobacteria</taxon>
        <taxon>Vibrionales</taxon>
        <taxon>Vibrionaceae</taxon>
        <taxon>Vibrio</taxon>
    </lineage>
</organism>
<name>A0A0H3ZPZ3_VIBSP</name>
<accession>A0A0H3ZPZ3</accession>